<dbReference type="Gene3D" id="3.30.450.20">
    <property type="entry name" value="PAS domain"/>
    <property type="match status" value="1"/>
</dbReference>
<dbReference type="SMART" id="SM00387">
    <property type="entry name" value="HATPase_c"/>
    <property type="match status" value="1"/>
</dbReference>
<dbReference type="InterPro" id="IPR036890">
    <property type="entry name" value="HATPase_C_sf"/>
</dbReference>
<keyword evidence="12" id="KW-1185">Reference proteome</keyword>
<evidence type="ECO:0000256" key="3">
    <source>
        <dbReference type="ARBA" id="ARBA00022553"/>
    </source>
</evidence>
<evidence type="ECO:0000256" key="6">
    <source>
        <dbReference type="ARBA" id="ARBA00022777"/>
    </source>
</evidence>
<evidence type="ECO:0000313" key="12">
    <source>
        <dbReference type="Proteomes" id="UP000078534"/>
    </source>
</evidence>
<dbReference type="InterPro" id="IPR003594">
    <property type="entry name" value="HATPase_dom"/>
</dbReference>
<dbReference type="PANTHER" id="PTHR43065:SF34">
    <property type="entry name" value="SPORULATION KINASE A"/>
    <property type="match status" value="1"/>
</dbReference>
<comment type="caution">
    <text evidence="11">The sequence shown here is derived from an EMBL/GenBank/DDBJ whole genome shotgun (WGS) entry which is preliminary data.</text>
</comment>
<dbReference type="Pfam" id="PF00512">
    <property type="entry name" value="HisKA"/>
    <property type="match status" value="1"/>
</dbReference>
<dbReference type="PRINTS" id="PR00344">
    <property type="entry name" value="BCTRLSENSOR"/>
</dbReference>
<dbReference type="SUPFAM" id="SSF47384">
    <property type="entry name" value="Homodimeric domain of signal transducing histidine kinase"/>
    <property type="match status" value="1"/>
</dbReference>
<dbReference type="GO" id="GO:0005524">
    <property type="term" value="F:ATP binding"/>
    <property type="evidence" value="ECO:0007669"/>
    <property type="project" value="UniProtKB-KW"/>
</dbReference>
<protein>
    <recommendedName>
        <fullName evidence="2">histidine kinase</fullName>
        <ecNumber evidence="2">2.7.13.3</ecNumber>
    </recommendedName>
</protein>
<keyword evidence="3" id="KW-0597">Phosphoprotein</keyword>
<keyword evidence="6" id="KW-0418">Kinase</keyword>
<organism evidence="11 12">
    <name type="scientific">Metabacillus litoralis</name>
    <dbReference type="NCBI Taxonomy" id="152268"/>
    <lineage>
        <taxon>Bacteria</taxon>
        <taxon>Bacillati</taxon>
        <taxon>Bacillota</taxon>
        <taxon>Bacilli</taxon>
        <taxon>Bacillales</taxon>
        <taxon>Bacillaceae</taxon>
        <taxon>Metabacillus</taxon>
    </lineage>
</organism>
<evidence type="ECO:0000256" key="7">
    <source>
        <dbReference type="ARBA" id="ARBA00022840"/>
    </source>
</evidence>
<dbReference type="Gene3D" id="3.30.565.10">
    <property type="entry name" value="Histidine kinase-like ATPase, C-terminal domain"/>
    <property type="match status" value="1"/>
</dbReference>
<dbReference type="CDD" id="cd00082">
    <property type="entry name" value="HisKA"/>
    <property type="match status" value="1"/>
</dbReference>
<keyword evidence="9" id="KW-0472">Membrane</keyword>
<dbReference type="InterPro" id="IPR004358">
    <property type="entry name" value="Sig_transdc_His_kin-like_C"/>
</dbReference>
<feature type="transmembrane region" description="Helical" evidence="9">
    <location>
        <begin position="12"/>
        <end position="31"/>
    </location>
</feature>
<reference evidence="12" key="1">
    <citation type="submission" date="2016-04" db="EMBL/GenBank/DDBJ databases">
        <authorList>
            <person name="Lyu Z."/>
            <person name="Lyu W."/>
        </authorList>
    </citation>
    <scope>NUCLEOTIDE SEQUENCE [LARGE SCALE GENOMIC DNA]</scope>
    <source>
        <strain evidence="12">C44</strain>
    </source>
</reference>
<evidence type="ECO:0000313" key="11">
    <source>
        <dbReference type="EMBL" id="OAS88329.1"/>
    </source>
</evidence>
<gene>
    <name evidence="11" type="ORF">A6K24_16620</name>
</gene>
<keyword evidence="8" id="KW-0902">Two-component regulatory system</keyword>
<evidence type="ECO:0000256" key="8">
    <source>
        <dbReference type="ARBA" id="ARBA00023012"/>
    </source>
</evidence>
<accession>A0A179T572</accession>
<proteinExistence type="predicted"/>
<evidence type="ECO:0000256" key="5">
    <source>
        <dbReference type="ARBA" id="ARBA00022741"/>
    </source>
</evidence>
<name>A0A179T572_9BACI</name>
<dbReference type="SUPFAM" id="SSF55874">
    <property type="entry name" value="ATPase domain of HSP90 chaperone/DNA topoisomerase II/histidine kinase"/>
    <property type="match status" value="1"/>
</dbReference>
<dbReference type="InterPro" id="IPR003661">
    <property type="entry name" value="HisK_dim/P_dom"/>
</dbReference>
<dbReference type="SMART" id="SM00388">
    <property type="entry name" value="HisKA"/>
    <property type="match status" value="1"/>
</dbReference>
<keyword evidence="5" id="KW-0547">Nucleotide-binding</keyword>
<dbReference type="Proteomes" id="UP000078534">
    <property type="component" value="Unassembled WGS sequence"/>
</dbReference>
<evidence type="ECO:0000256" key="2">
    <source>
        <dbReference type="ARBA" id="ARBA00012438"/>
    </source>
</evidence>
<sequence>MLLGKLLQDQNKFLIFSTCLTGLIGIVGLLLQIRISIAILIVIIMVIQLVLILDINRQRSKTAQKVIIDDIPLPVIITDNEKLLDLNTATVLMIGAKNKNELIGRAVNEFITFRERGHKSLHVQDFQHAQLSIKGKINCMNGRVLDIELLSGDRTNELDGRICYVIKDISEYIESEKKLQHSEQLSVLGELAAGIAHEIRNPLTSLKGFLQLSIGTKENREIYNNIMLSEINRINLIVGELLLLSKPKEMVFQPSHLLSLIKTVVTIVNTQAILYNIEIITEIDDEVQQLNISCEENKLKQVFINILKNGIEAMQIEGKMYIKVKRLNNDVHISFIDEGNGIPEEELERLGKRFYSTKENGTGLGLMISFNIIENHKGKMSISSEVGKGTVIDIVLPV</sequence>
<feature type="domain" description="Histidine kinase" evidence="10">
    <location>
        <begin position="194"/>
        <end position="398"/>
    </location>
</feature>
<dbReference type="InterPro" id="IPR036097">
    <property type="entry name" value="HisK_dim/P_sf"/>
</dbReference>
<dbReference type="InterPro" id="IPR005467">
    <property type="entry name" value="His_kinase_dom"/>
</dbReference>
<evidence type="ECO:0000256" key="1">
    <source>
        <dbReference type="ARBA" id="ARBA00000085"/>
    </source>
</evidence>
<dbReference type="Gene3D" id="1.10.287.130">
    <property type="match status" value="1"/>
</dbReference>
<dbReference type="Pfam" id="PF02518">
    <property type="entry name" value="HATPase_c"/>
    <property type="match status" value="1"/>
</dbReference>
<dbReference type="PROSITE" id="PS50109">
    <property type="entry name" value="HIS_KIN"/>
    <property type="match status" value="1"/>
</dbReference>
<evidence type="ECO:0000256" key="9">
    <source>
        <dbReference type="SAM" id="Phobius"/>
    </source>
</evidence>
<evidence type="ECO:0000256" key="4">
    <source>
        <dbReference type="ARBA" id="ARBA00022679"/>
    </source>
</evidence>
<dbReference type="AlphaFoldDB" id="A0A179T572"/>
<comment type="catalytic activity">
    <reaction evidence="1">
        <text>ATP + protein L-histidine = ADP + protein N-phospho-L-histidine.</text>
        <dbReference type="EC" id="2.7.13.3"/>
    </reaction>
</comment>
<feature type="transmembrane region" description="Helical" evidence="9">
    <location>
        <begin position="37"/>
        <end position="55"/>
    </location>
</feature>
<keyword evidence="7" id="KW-0067">ATP-binding</keyword>
<evidence type="ECO:0000259" key="10">
    <source>
        <dbReference type="PROSITE" id="PS50109"/>
    </source>
</evidence>
<keyword evidence="9" id="KW-1133">Transmembrane helix</keyword>
<dbReference type="PANTHER" id="PTHR43065">
    <property type="entry name" value="SENSOR HISTIDINE KINASE"/>
    <property type="match status" value="1"/>
</dbReference>
<dbReference type="EMBL" id="LWSG01000004">
    <property type="protein sequence ID" value="OAS88329.1"/>
    <property type="molecule type" value="Genomic_DNA"/>
</dbReference>
<keyword evidence="9" id="KW-0812">Transmembrane</keyword>
<dbReference type="RefSeq" id="WP_066328082.1">
    <property type="nucleotide sequence ID" value="NZ_LWSG01000004.1"/>
</dbReference>
<dbReference type="EC" id="2.7.13.3" evidence="2"/>
<dbReference type="STRING" id="152268.A6K24_16620"/>
<dbReference type="OrthoDB" id="9815750at2"/>
<dbReference type="GO" id="GO:0000155">
    <property type="term" value="F:phosphorelay sensor kinase activity"/>
    <property type="evidence" value="ECO:0007669"/>
    <property type="project" value="InterPro"/>
</dbReference>
<keyword evidence="4" id="KW-0808">Transferase</keyword>